<comment type="caution">
    <text evidence="1">The sequence shown here is derived from an EMBL/GenBank/DDBJ whole genome shotgun (WGS) entry which is preliminary data.</text>
</comment>
<accession>A0A9P5D002</accession>
<dbReference type="AlphaFoldDB" id="A0A9P5D002"/>
<keyword evidence="2" id="KW-1185">Reference proteome</keyword>
<reference evidence="1" key="1">
    <citation type="submission" date="2020-03" db="EMBL/GenBank/DDBJ databases">
        <title>Site-based positive gene gene selection in Geosmithia morbida across the United States reveals a broad range of putative effectors and factors for local host and environmental adapation.</title>
        <authorList>
            <person name="Onufrak A."/>
            <person name="Murdoch R.W."/>
            <person name="Gazis R."/>
            <person name="Huff M."/>
            <person name="Staton M."/>
            <person name="Klingeman W."/>
            <person name="Hadziabdic D."/>
        </authorList>
    </citation>
    <scope>NUCLEOTIDE SEQUENCE</scope>
    <source>
        <strain evidence="1">1262</strain>
    </source>
</reference>
<dbReference type="OrthoDB" id="5355526at2759"/>
<name>A0A9P5D002_9HYPO</name>
<sequence>MTLPTTSTHITHTPALPLSTSPALGPCPGTIIEIYSACRCVYYAHAIDQCASYGRPSHDVMTKNVYVGYACDIHVAAYSQPGYSASGPASADSAYAYAYAYSDSGYHSSNGGAGAADSPGKAYRTQFFDENIFRY</sequence>
<proteinExistence type="predicted"/>
<evidence type="ECO:0000313" key="1">
    <source>
        <dbReference type="EMBL" id="KAF4121082.1"/>
    </source>
</evidence>
<evidence type="ECO:0000313" key="2">
    <source>
        <dbReference type="Proteomes" id="UP000749293"/>
    </source>
</evidence>
<gene>
    <name evidence="1" type="ORF">GMORB2_2568</name>
</gene>
<protein>
    <submittedName>
        <fullName evidence="1">Uncharacterized protein</fullName>
    </submittedName>
</protein>
<dbReference type="GeneID" id="55968798"/>
<organism evidence="1 2">
    <name type="scientific">Geosmithia morbida</name>
    <dbReference type="NCBI Taxonomy" id="1094350"/>
    <lineage>
        <taxon>Eukaryota</taxon>
        <taxon>Fungi</taxon>
        <taxon>Dikarya</taxon>
        <taxon>Ascomycota</taxon>
        <taxon>Pezizomycotina</taxon>
        <taxon>Sordariomycetes</taxon>
        <taxon>Hypocreomycetidae</taxon>
        <taxon>Hypocreales</taxon>
        <taxon>Bionectriaceae</taxon>
        <taxon>Geosmithia</taxon>
    </lineage>
</organism>
<dbReference type="EMBL" id="JAANYQ010000014">
    <property type="protein sequence ID" value="KAF4121082.1"/>
    <property type="molecule type" value="Genomic_DNA"/>
</dbReference>
<dbReference type="RefSeq" id="XP_035319734.1">
    <property type="nucleotide sequence ID" value="XM_035464548.1"/>
</dbReference>
<dbReference type="Proteomes" id="UP000749293">
    <property type="component" value="Unassembled WGS sequence"/>
</dbReference>